<reference evidence="4" key="3">
    <citation type="journal article" date="2019" name="Int. J. Syst. Evol. Microbiol.">
        <title>The Global Catalogue of Microorganisms (GCM) 10K type strain sequencing project: providing services to taxonomists for standard genome sequencing and annotation.</title>
        <authorList>
            <consortium name="The Broad Institute Genomics Platform"/>
            <consortium name="The Broad Institute Genome Sequencing Center for Infectious Disease"/>
            <person name="Wu L."/>
            <person name="Ma J."/>
        </authorList>
    </citation>
    <scope>NUCLEOTIDE SEQUENCE [LARGE SCALE GENOMIC DNA]</scope>
    <source>
        <strain evidence="4">JCM 10664</strain>
    </source>
</reference>
<evidence type="ECO:0000313" key="3">
    <source>
        <dbReference type="Proteomes" id="UP000597989"/>
    </source>
</evidence>
<reference evidence="2 3" key="2">
    <citation type="journal article" date="2014" name="Int. J. Syst. Evol. Microbiol.">
        <title>Complete genome sequence of Corynebacterium casei LMG S-19264T (=DSM 44701T), isolated from a smear-ripened cheese.</title>
        <authorList>
            <consortium name="US DOE Joint Genome Institute (JGI-PGF)"/>
            <person name="Walter F."/>
            <person name="Albersmeier A."/>
            <person name="Kalinowski J."/>
            <person name="Ruckert C."/>
        </authorList>
    </citation>
    <scope>NUCLEOTIDE SEQUENCE [LARGE SCALE GENOMIC DNA]</scope>
    <source>
        <strain evidence="2 3">CGMCC 4.7206</strain>
    </source>
</reference>
<dbReference type="AlphaFoldDB" id="A0A917KCY1"/>
<proteinExistence type="predicted"/>
<name>A0A917KCY1_9PSEU</name>
<accession>A0A917KCY1</accession>
<gene>
    <name evidence="1" type="ORF">GCM10009545_16900</name>
    <name evidence="2" type="ORF">GCM10011581_49220</name>
</gene>
<dbReference type="RefSeq" id="WP_188991734.1">
    <property type="nucleotide sequence ID" value="NZ_BAAAHC010000006.1"/>
</dbReference>
<dbReference type="Proteomes" id="UP001500220">
    <property type="component" value="Unassembled WGS sequence"/>
</dbReference>
<organism evidence="2 3">
    <name type="scientific">Saccharopolyspora thermophila</name>
    <dbReference type="NCBI Taxonomy" id="89367"/>
    <lineage>
        <taxon>Bacteria</taxon>
        <taxon>Bacillati</taxon>
        <taxon>Actinomycetota</taxon>
        <taxon>Actinomycetes</taxon>
        <taxon>Pseudonocardiales</taxon>
        <taxon>Pseudonocardiaceae</taxon>
        <taxon>Saccharopolyspora</taxon>
    </lineage>
</organism>
<comment type="caution">
    <text evidence="2">The sequence shown here is derived from an EMBL/GenBank/DDBJ whole genome shotgun (WGS) entry which is preliminary data.</text>
</comment>
<keyword evidence="4" id="KW-1185">Reference proteome</keyword>
<protein>
    <submittedName>
        <fullName evidence="2">Uncharacterized protein</fullName>
    </submittedName>
</protein>
<reference evidence="2" key="4">
    <citation type="submission" date="2020-09" db="EMBL/GenBank/DDBJ databases">
        <authorList>
            <person name="Sun Q."/>
            <person name="Zhou Y."/>
        </authorList>
    </citation>
    <scope>NUCLEOTIDE SEQUENCE</scope>
    <source>
        <strain evidence="2">CGMCC 4.7206</strain>
    </source>
</reference>
<evidence type="ECO:0000313" key="1">
    <source>
        <dbReference type="EMBL" id="GAA0515385.1"/>
    </source>
</evidence>
<evidence type="ECO:0000313" key="2">
    <source>
        <dbReference type="EMBL" id="GGJ06447.1"/>
    </source>
</evidence>
<reference evidence="1" key="1">
    <citation type="journal article" date="2014" name="Int. J. Syst. Evol. Microbiol.">
        <title>Complete genome of a new Firmicutes species belonging to the dominant human colonic microbiota ('Ruminococcus bicirculans') reveals two chromosomes and a selective capacity to utilize plant glucans.</title>
        <authorList>
            <consortium name="NISC Comparative Sequencing Program"/>
            <person name="Wegmann U."/>
            <person name="Louis P."/>
            <person name="Goesmann A."/>
            <person name="Henrissat B."/>
            <person name="Duncan S.H."/>
            <person name="Flint H.J."/>
        </authorList>
    </citation>
    <scope>NUCLEOTIDE SEQUENCE</scope>
    <source>
        <strain evidence="1">JCM 10664</strain>
    </source>
</reference>
<sequence length="234" mass="25171">MIEVLAARAAWCRPDERILWCTPLRKASGSKRLVLYSVRGLDETGERSGLGSRAFGAVGGFLADAAGEVLSPGDEGSTSFDGPFARVTGAGSDCLAVSRLAAWQPTNSNTGDRNLLWFLTTHRFALIEFEVTKANGPGALGGLRRTVGRFFGDDGAEAASSAAAEAELPRLKVQAEVPRSEIRSLDIVEHKATSSSRRLPFLRITLLDGSTIDVSDDHDDKRVRRMLAMSHGQE</sequence>
<dbReference type="EMBL" id="BAAAHC010000006">
    <property type="protein sequence ID" value="GAA0515385.1"/>
    <property type="molecule type" value="Genomic_DNA"/>
</dbReference>
<dbReference type="Proteomes" id="UP000597989">
    <property type="component" value="Unassembled WGS sequence"/>
</dbReference>
<dbReference type="EMBL" id="BMMT01000027">
    <property type="protein sequence ID" value="GGJ06447.1"/>
    <property type="molecule type" value="Genomic_DNA"/>
</dbReference>
<reference evidence="1" key="5">
    <citation type="submission" date="2023-12" db="EMBL/GenBank/DDBJ databases">
        <authorList>
            <person name="Sun Q."/>
            <person name="Inoue M."/>
        </authorList>
    </citation>
    <scope>NUCLEOTIDE SEQUENCE</scope>
    <source>
        <strain evidence="1">JCM 10664</strain>
    </source>
</reference>
<evidence type="ECO:0000313" key="4">
    <source>
        <dbReference type="Proteomes" id="UP001500220"/>
    </source>
</evidence>